<dbReference type="SUPFAM" id="SSF55166">
    <property type="entry name" value="Hedgehog/DD-peptidase"/>
    <property type="match status" value="1"/>
</dbReference>
<dbReference type="EMBL" id="BMFT01000001">
    <property type="protein sequence ID" value="GGH16682.1"/>
    <property type="molecule type" value="Genomic_DNA"/>
</dbReference>
<protein>
    <submittedName>
        <fullName evidence="1">Uncharacterized protein</fullName>
    </submittedName>
</protein>
<dbReference type="InterPro" id="IPR009045">
    <property type="entry name" value="Zn_M74/Hedgehog-like"/>
</dbReference>
<sequence>MRYDARNRTNLDKLAPNTLKAAYAWYEYCIRNGIEILIYETIRTLETQKLYLANGRSKTLRSYHIVGQALDFVPVLVTGATDLTGTVRRTLREL</sequence>
<gene>
    <name evidence="1" type="ORF">GCM10008013_11600</name>
</gene>
<name>A0ABQ1Y8P7_9BACL</name>
<dbReference type="Proteomes" id="UP000659344">
    <property type="component" value="Unassembled WGS sequence"/>
</dbReference>
<accession>A0ABQ1Y8P7</accession>
<proteinExistence type="predicted"/>
<keyword evidence="2" id="KW-1185">Reference proteome</keyword>
<evidence type="ECO:0000313" key="2">
    <source>
        <dbReference type="Proteomes" id="UP000659344"/>
    </source>
</evidence>
<organism evidence="1 2">
    <name type="scientific">Paenibacillus segetis</name>
    <dbReference type="NCBI Taxonomy" id="1325360"/>
    <lineage>
        <taxon>Bacteria</taxon>
        <taxon>Bacillati</taxon>
        <taxon>Bacillota</taxon>
        <taxon>Bacilli</taxon>
        <taxon>Bacillales</taxon>
        <taxon>Paenibacillaceae</taxon>
        <taxon>Paenibacillus</taxon>
    </lineage>
</organism>
<comment type="caution">
    <text evidence="1">The sequence shown here is derived from an EMBL/GenBank/DDBJ whole genome shotgun (WGS) entry which is preliminary data.</text>
</comment>
<dbReference type="Gene3D" id="3.30.1380.10">
    <property type="match status" value="1"/>
</dbReference>
<evidence type="ECO:0000313" key="1">
    <source>
        <dbReference type="EMBL" id="GGH16682.1"/>
    </source>
</evidence>
<reference evidence="2" key="1">
    <citation type="journal article" date="2019" name="Int. J. Syst. Evol. Microbiol.">
        <title>The Global Catalogue of Microorganisms (GCM) 10K type strain sequencing project: providing services to taxonomists for standard genome sequencing and annotation.</title>
        <authorList>
            <consortium name="The Broad Institute Genomics Platform"/>
            <consortium name="The Broad Institute Genome Sequencing Center for Infectious Disease"/>
            <person name="Wu L."/>
            <person name="Ma J."/>
        </authorList>
    </citation>
    <scope>NUCLEOTIDE SEQUENCE [LARGE SCALE GENOMIC DNA]</scope>
    <source>
        <strain evidence="2">CGMCC 1.12769</strain>
    </source>
</reference>